<dbReference type="Pfam" id="PF01261">
    <property type="entry name" value="AP_endonuc_2"/>
    <property type="match status" value="1"/>
</dbReference>
<sequence>MADHTPPGHALSLSAGCVLDLEPAETVGIAAASGYDLVGVRLANPRAQRDAVARALADHPVGLLDVEVVRLGADPLTDHDRALAETAADLGARFLLTVSDEPDEDVTTARVAELVDLLRGAPTRVALEPMRFTGVRTREAAERVARAAGATVLLDPLHLHRTGDDPARPADRALTGYAQLTDLADPGTTPPDLAHEARHDRVPPGHGGLDLGAFVAGLPPAVPLAVEVQSDRLRATTAPLERALMLRLAAETVLRGTA</sequence>
<dbReference type="Gene3D" id="3.20.20.150">
    <property type="entry name" value="Divalent-metal-dependent TIM barrel enzymes"/>
    <property type="match status" value="1"/>
</dbReference>
<dbReference type="Proteomes" id="UP000295705">
    <property type="component" value="Unassembled WGS sequence"/>
</dbReference>
<dbReference type="AlphaFoldDB" id="A0A4R6UWP5"/>
<evidence type="ECO:0000259" key="2">
    <source>
        <dbReference type="Pfam" id="PF01261"/>
    </source>
</evidence>
<dbReference type="InterPro" id="IPR013022">
    <property type="entry name" value="Xyl_isomerase-like_TIM-brl"/>
</dbReference>
<keyword evidence="4" id="KW-1185">Reference proteome</keyword>
<dbReference type="RefSeq" id="WP_166660038.1">
    <property type="nucleotide sequence ID" value="NZ_BAABHR010000064.1"/>
</dbReference>
<keyword evidence="3" id="KW-0413">Isomerase</keyword>
<feature type="region of interest" description="Disordered" evidence="1">
    <location>
        <begin position="183"/>
        <end position="203"/>
    </location>
</feature>
<dbReference type="PANTHER" id="PTHR12110:SF48">
    <property type="entry name" value="BLL3656 PROTEIN"/>
    <property type="match status" value="1"/>
</dbReference>
<organism evidence="3 4">
    <name type="scientific">Actinomycetospora succinea</name>
    <dbReference type="NCBI Taxonomy" id="663603"/>
    <lineage>
        <taxon>Bacteria</taxon>
        <taxon>Bacillati</taxon>
        <taxon>Actinomycetota</taxon>
        <taxon>Actinomycetes</taxon>
        <taxon>Pseudonocardiales</taxon>
        <taxon>Pseudonocardiaceae</taxon>
        <taxon>Actinomycetospora</taxon>
    </lineage>
</organism>
<reference evidence="3 4" key="1">
    <citation type="submission" date="2019-03" db="EMBL/GenBank/DDBJ databases">
        <title>Genomic Encyclopedia of Type Strains, Phase IV (KMG-IV): sequencing the most valuable type-strain genomes for metagenomic binning, comparative biology and taxonomic classification.</title>
        <authorList>
            <person name="Goeker M."/>
        </authorList>
    </citation>
    <scope>NUCLEOTIDE SEQUENCE [LARGE SCALE GENOMIC DNA]</scope>
    <source>
        <strain evidence="3 4">DSM 45775</strain>
    </source>
</reference>
<accession>A0A4R6UWP5</accession>
<feature type="compositionally biased region" description="Basic and acidic residues" evidence="1">
    <location>
        <begin position="193"/>
        <end position="203"/>
    </location>
</feature>
<dbReference type="PANTHER" id="PTHR12110">
    <property type="entry name" value="HYDROXYPYRUVATE ISOMERASE"/>
    <property type="match status" value="1"/>
</dbReference>
<protein>
    <submittedName>
        <fullName evidence="3">Sugar phosphate isomerase/epimerase</fullName>
    </submittedName>
</protein>
<feature type="domain" description="Xylose isomerase-like TIM barrel" evidence="2">
    <location>
        <begin position="29"/>
        <end position="217"/>
    </location>
</feature>
<dbReference type="GO" id="GO:0016853">
    <property type="term" value="F:isomerase activity"/>
    <property type="evidence" value="ECO:0007669"/>
    <property type="project" value="UniProtKB-KW"/>
</dbReference>
<proteinExistence type="predicted"/>
<dbReference type="SUPFAM" id="SSF51658">
    <property type="entry name" value="Xylose isomerase-like"/>
    <property type="match status" value="1"/>
</dbReference>
<name>A0A4R6UWP5_9PSEU</name>
<comment type="caution">
    <text evidence="3">The sequence shown here is derived from an EMBL/GenBank/DDBJ whole genome shotgun (WGS) entry which is preliminary data.</text>
</comment>
<dbReference type="InterPro" id="IPR036237">
    <property type="entry name" value="Xyl_isomerase-like_sf"/>
</dbReference>
<evidence type="ECO:0000313" key="3">
    <source>
        <dbReference type="EMBL" id="TDQ51800.1"/>
    </source>
</evidence>
<evidence type="ECO:0000256" key="1">
    <source>
        <dbReference type="SAM" id="MobiDB-lite"/>
    </source>
</evidence>
<dbReference type="EMBL" id="SNYO01000008">
    <property type="protein sequence ID" value="TDQ51800.1"/>
    <property type="molecule type" value="Genomic_DNA"/>
</dbReference>
<gene>
    <name evidence="3" type="ORF">EV188_108161</name>
</gene>
<dbReference type="InterPro" id="IPR050312">
    <property type="entry name" value="IolE/XylAMocC-like"/>
</dbReference>
<evidence type="ECO:0000313" key="4">
    <source>
        <dbReference type="Proteomes" id="UP000295705"/>
    </source>
</evidence>